<organism evidence="1">
    <name type="scientific">marine sediment metagenome</name>
    <dbReference type="NCBI Taxonomy" id="412755"/>
    <lineage>
        <taxon>unclassified sequences</taxon>
        <taxon>metagenomes</taxon>
        <taxon>ecological metagenomes</taxon>
    </lineage>
</organism>
<sequence>MANELTLKAIGIVRNGIKQPPKQVPFGWEKVVSDIVVNSSLLYIAPGG</sequence>
<gene>
    <name evidence="1" type="ORF">S01H4_62436</name>
</gene>
<evidence type="ECO:0000313" key="1">
    <source>
        <dbReference type="EMBL" id="GAH06343.1"/>
    </source>
</evidence>
<name>X1ECD7_9ZZZZ</name>
<proteinExistence type="predicted"/>
<dbReference type="EMBL" id="BART01037266">
    <property type="protein sequence ID" value="GAH06343.1"/>
    <property type="molecule type" value="Genomic_DNA"/>
</dbReference>
<accession>X1ECD7</accession>
<reference evidence="1" key="1">
    <citation type="journal article" date="2014" name="Front. Microbiol.">
        <title>High frequency of phylogenetically diverse reductive dehalogenase-homologous genes in deep subseafloor sedimentary metagenomes.</title>
        <authorList>
            <person name="Kawai M."/>
            <person name="Futagami T."/>
            <person name="Toyoda A."/>
            <person name="Takaki Y."/>
            <person name="Nishi S."/>
            <person name="Hori S."/>
            <person name="Arai W."/>
            <person name="Tsubouchi T."/>
            <person name="Morono Y."/>
            <person name="Uchiyama I."/>
            <person name="Ito T."/>
            <person name="Fujiyama A."/>
            <person name="Inagaki F."/>
            <person name="Takami H."/>
        </authorList>
    </citation>
    <scope>NUCLEOTIDE SEQUENCE</scope>
    <source>
        <strain evidence="1">Expedition CK06-06</strain>
    </source>
</reference>
<comment type="caution">
    <text evidence="1">The sequence shown here is derived from an EMBL/GenBank/DDBJ whole genome shotgun (WGS) entry which is preliminary data.</text>
</comment>
<dbReference type="AlphaFoldDB" id="X1ECD7"/>
<protein>
    <submittedName>
        <fullName evidence="1">Uncharacterized protein</fullName>
    </submittedName>
</protein>